<feature type="transmembrane region" description="Helical" evidence="6">
    <location>
        <begin position="412"/>
        <end position="433"/>
    </location>
</feature>
<feature type="transmembrane region" description="Helical" evidence="6">
    <location>
        <begin position="161"/>
        <end position="181"/>
    </location>
</feature>
<feature type="transmembrane region" description="Helical" evidence="6">
    <location>
        <begin position="298"/>
        <end position="318"/>
    </location>
</feature>
<organism evidence="7 8">
    <name type="scientific">Hyphodiscus hymeniophilus</name>
    <dbReference type="NCBI Taxonomy" id="353542"/>
    <lineage>
        <taxon>Eukaryota</taxon>
        <taxon>Fungi</taxon>
        <taxon>Dikarya</taxon>
        <taxon>Ascomycota</taxon>
        <taxon>Pezizomycotina</taxon>
        <taxon>Leotiomycetes</taxon>
        <taxon>Helotiales</taxon>
        <taxon>Hyphodiscaceae</taxon>
        <taxon>Hyphodiscus</taxon>
    </lineage>
</organism>
<dbReference type="AlphaFoldDB" id="A0A9P7AU84"/>
<feature type="transmembrane region" description="Helical" evidence="6">
    <location>
        <begin position="71"/>
        <end position="91"/>
    </location>
</feature>
<name>A0A9P7AU84_9HELO</name>
<comment type="subcellular location">
    <subcellularLocation>
        <location evidence="1">Membrane</location>
        <topology evidence="1">Multi-pass membrane protein</topology>
    </subcellularLocation>
</comment>
<dbReference type="GO" id="GO:0022857">
    <property type="term" value="F:transmembrane transporter activity"/>
    <property type="evidence" value="ECO:0007669"/>
    <property type="project" value="InterPro"/>
</dbReference>
<protein>
    <submittedName>
        <fullName evidence="7">Choline transport</fullName>
    </submittedName>
</protein>
<gene>
    <name evidence="7" type="ORF">D0Z07_7657</name>
</gene>
<evidence type="ECO:0000256" key="2">
    <source>
        <dbReference type="ARBA" id="ARBA00022448"/>
    </source>
</evidence>
<sequence length="512" mass="55464">MTDEEKPPPTILDGGRVDDIDEILNVSGHPQQLDRQLGFFSICALSIVADNAWAAGSGTLVVALYDGGAPGVLWEMLVASFFYFFIGAALAELASAIPSSASASASIYGAEAILALYSLYHPDFVPSNYQFFLAYLGVTWMSCSIVLFGQQVLTHIANTCAILCLLFWFISLMIVSIMPATKNGHASNHFVWTEWNNQTGYTSNGLVFCLGMLNGAFAIGTPDGCTHMAEEIPDPKRNIPKGIAAQLITGFATTWTFYIALCYAISNIDDIFSSPINELPLAAIYYQATGNSTPATTALLIIFLINNIVTIPGAYITAGRMLWTMARDDAVPFSPFIAKVSPRFRNPFNATLIVGFTCTILGVIYIGSAVAFNAFIGVFVILTTMSYLAAILPHLLSGRRFVKPGPFWMPGLLGYIVSGVACAYIIVFNILYMFPYSMPVSAETMNYSCVMAGGTTILASAWYLWKRNHGYIGPRVLLEASNEVLKGIVDEKVAAKIKAEQVRRASVQPGST</sequence>
<dbReference type="Proteomes" id="UP000785200">
    <property type="component" value="Unassembled WGS sequence"/>
</dbReference>
<evidence type="ECO:0000313" key="7">
    <source>
        <dbReference type="EMBL" id="KAG0646544.1"/>
    </source>
</evidence>
<keyword evidence="2" id="KW-0813">Transport</keyword>
<evidence type="ECO:0000256" key="6">
    <source>
        <dbReference type="SAM" id="Phobius"/>
    </source>
</evidence>
<proteinExistence type="predicted"/>
<evidence type="ECO:0000256" key="3">
    <source>
        <dbReference type="ARBA" id="ARBA00022692"/>
    </source>
</evidence>
<evidence type="ECO:0000256" key="1">
    <source>
        <dbReference type="ARBA" id="ARBA00004141"/>
    </source>
</evidence>
<dbReference type="PROSITE" id="PS00218">
    <property type="entry name" value="AMINO_ACID_PERMEASE_1"/>
    <property type="match status" value="1"/>
</dbReference>
<dbReference type="OrthoDB" id="3900342at2759"/>
<keyword evidence="5 6" id="KW-0472">Membrane</keyword>
<dbReference type="PANTHER" id="PTHR45649">
    <property type="entry name" value="AMINO-ACID PERMEASE BAT1"/>
    <property type="match status" value="1"/>
</dbReference>
<evidence type="ECO:0000256" key="5">
    <source>
        <dbReference type="ARBA" id="ARBA00023136"/>
    </source>
</evidence>
<feature type="transmembrane region" description="Helical" evidence="6">
    <location>
        <begin position="132"/>
        <end position="149"/>
    </location>
</feature>
<evidence type="ECO:0000313" key="8">
    <source>
        <dbReference type="Proteomes" id="UP000785200"/>
    </source>
</evidence>
<dbReference type="InterPro" id="IPR004840">
    <property type="entry name" value="Amino_acid_permease_CS"/>
</dbReference>
<keyword evidence="4 6" id="KW-1133">Transmembrane helix</keyword>
<comment type="caution">
    <text evidence="7">The sequence shown here is derived from an EMBL/GenBank/DDBJ whole genome shotgun (WGS) entry which is preliminary data.</text>
</comment>
<feature type="transmembrane region" description="Helical" evidence="6">
    <location>
        <begin position="103"/>
        <end position="120"/>
    </location>
</feature>
<dbReference type="Pfam" id="PF13520">
    <property type="entry name" value="AA_permease_2"/>
    <property type="match status" value="1"/>
</dbReference>
<reference evidence="7" key="1">
    <citation type="submission" date="2019-07" db="EMBL/GenBank/DDBJ databases">
        <title>Hyphodiscus hymeniophilus genome sequencing and assembly.</title>
        <authorList>
            <person name="Kramer G."/>
            <person name="Nodwell J."/>
        </authorList>
    </citation>
    <scope>NUCLEOTIDE SEQUENCE</scope>
    <source>
        <strain evidence="7">ATCC 34498</strain>
    </source>
</reference>
<feature type="transmembrane region" description="Helical" evidence="6">
    <location>
        <begin position="445"/>
        <end position="465"/>
    </location>
</feature>
<feature type="transmembrane region" description="Helical" evidence="6">
    <location>
        <begin position="201"/>
        <end position="222"/>
    </location>
</feature>
<dbReference type="GO" id="GO:0016020">
    <property type="term" value="C:membrane"/>
    <property type="evidence" value="ECO:0007669"/>
    <property type="project" value="UniProtKB-SubCell"/>
</dbReference>
<evidence type="ECO:0000256" key="4">
    <source>
        <dbReference type="ARBA" id="ARBA00022989"/>
    </source>
</evidence>
<dbReference type="PIRSF" id="PIRSF006060">
    <property type="entry name" value="AA_transporter"/>
    <property type="match status" value="1"/>
</dbReference>
<dbReference type="InterPro" id="IPR002293">
    <property type="entry name" value="AA/rel_permease1"/>
</dbReference>
<dbReference type="GO" id="GO:0006865">
    <property type="term" value="P:amino acid transport"/>
    <property type="evidence" value="ECO:0007669"/>
    <property type="project" value="InterPro"/>
</dbReference>
<accession>A0A9P7AU84</accession>
<dbReference type="PANTHER" id="PTHR45649:SF27">
    <property type="entry name" value="CHOLINE TRANSPORTER (EUROFUNG)"/>
    <property type="match status" value="1"/>
</dbReference>
<feature type="transmembrane region" description="Helical" evidence="6">
    <location>
        <begin position="243"/>
        <end position="266"/>
    </location>
</feature>
<feature type="transmembrane region" description="Helical" evidence="6">
    <location>
        <begin position="348"/>
        <end position="366"/>
    </location>
</feature>
<dbReference type="Gene3D" id="1.20.1740.10">
    <property type="entry name" value="Amino acid/polyamine transporter I"/>
    <property type="match status" value="1"/>
</dbReference>
<keyword evidence="3 6" id="KW-0812">Transmembrane</keyword>
<feature type="transmembrane region" description="Helical" evidence="6">
    <location>
        <begin position="372"/>
        <end position="392"/>
    </location>
</feature>
<keyword evidence="8" id="KW-1185">Reference proteome</keyword>
<dbReference type="EMBL" id="VNKQ01000015">
    <property type="protein sequence ID" value="KAG0646544.1"/>
    <property type="molecule type" value="Genomic_DNA"/>
</dbReference>